<accession>A0A381N300</accession>
<evidence type="ECO:0000313" key="1">
    <source>
        <dbReference type="EMBL" id="SUZ48003.1"/>
    </source>
</evidence>
<dbReference type="PROSITE" id="PS51257">
    <property type="entry name" value="PROKAR_LIPOPROTEIN"/>
    <property type="match status" value="1"/>
</dbReference>
<gene>
    <name evidence="1" type="ORF">METZ01_LOCUS857</name>
</gene>
<sequence length="48" mass="5752">MLTKNKNLDNIWYSLAGVACSSEKKIFLEGLLARLYYYINEYKRLYIK</sequence>
<dbReference type="EMBL" id="UINC01000046">
    <property type="protein sequence ID" value="SUZ48003.1"/>
    <property type="molecule type" value="Genomic_DNA"/>
</dbReference>
<proteinExistence type="predicted"/>
<dbReference type="AlphaFoldDB" id="A0A381N300"/>
<name>A0A381N300_9ZZZZ</name>
<reference evidence="1" key="1">
    <citation type="submission" date="2018-05" db="EMBL/GenBank/DDBJ databases">
        <authorList>
            <person name="Lanie J.A."/>
            <person name="Ng W.-L."/>
            <person name="Kazmierczak K.M."/>
            <person name="Andrzejewski T.M."/>
            <person name="Davidsen T.M."/>
            <person name="Wayne K.J."/>
            <person name="Tettelin H."/>
            <person name="Glass J.I."/>
            <person name="Rusch D."/>
            <person name="Podicherti R."/>
            <person name="Tsui H.-C.T."/>
            <person name="Winkler M.E."/>
        </authorList>
    </citation>
    <scope>NUCLEOTIDE SEQUENCE</scope>
</reference>
<organism evidence="1">
    <name type="scientific">marine metagenome</name>
    <dbReference type="NCBI Taxonomy" id="408172"/>
    <lineage>
        <taxon>unclassified sequences</taxon>
        <taxon>metagenomes</taxon>
        <taxon>ecological metagenomes</taxon>
    </lineage>
</organism>
<protein>
    <submittedName>
        <fullName evidence="1">Uncharacterized protein</fullName>
    </submittedName>
</protein>